<dbReference type="OrthoDB" id="1820994at2"/>
<organism evidence="3 4">
    <name type="scientific">Ruminococcus flavefaciens</name>
    <dbReference type="NCBI Taxonomy" id="1265"/>
    <lineage>
        <taxon>Bacteria</taxon>
        <taxon>Bacillati</taxon>
        <taxon>Bacillota</taxon>
        <taxon>Clostridia</taxon>
        <taxon>Eubacteriales</taxon>
        <taxon>Oscillospiraceae</taxon>
        <taxon>Ruminococcus</taxon>
    </lineage>
</organism>
<evidence type="ECO:0000313" key="3">
    <source>
        <dbReference type="EMBL" id="SHM55661.1"/>
    </source>
</evidence>
<dbReference type="InterPro" id="IPR026906">
    <property type="entry name" value="LRR_5"/>
</dbReference>
<dbReference type="Proteomes" id="UP000184394">
    <property type="component" value="Unassembled WGS sequence"/>
</dbReference>
<evidence type="ECO:0000256" key="2">
    <source>
        <dbReference type="SAM" id="SignalP"/>
    </source>
</evidence>
<gene>
    <name evidence="3" type="ORF">SAMN04487860_106178</name>
</gene>
<protein>
    <submittedName>
        <fullName evidence="3">Leucine rich repeat-containing protein</fullName>
    </submittedName>
</protein>
<dbReference type="EMBL" id="FRCT01000006">
    <property type="protein sequence ID" value="SHM55661.1"/>
    <property type="molecule type" value="Genomic_DNA"/>
</dbReference>
<feature type="chain" id="PRO_5039054390" evidence="2">
    <location>
        <begin position="20"/>
        <end position="223"/>
    </location>
</feature>
<evidence type="ECO:0000313" key="4">
    <source>
        <dbReference type="Proteomes" id="UP000184394"/>
    </source>
</evidence>
<feature type="region of interest" description="Disordered" evidence="1">
    <location>
        <begin position="29"/>
        <end position="48"/>
    </location>
</feature>
<feature type="signal peptide" evidence="2">
    <location>
        <begin position="1"/>
        <end position="19"/>
    </location>
</feature>
<keyword evidence="2" id="KW-0732">Signal</keyword>
<dbReference type="Gene3D" id="3.80.10.10">
    <property type="entry name" value="Ribonuclease Inhibitor"/>
    <property type="match status" value="1"/>
</dbReference>
<dbReference type="RefSeq" id="WP_028518932.1">
    <property type="nucleotide sequence ID" value="NZ_FRCT01000006.1"/>
</dbReference>
<dbReference type="AlphaFoldDB" id="A0A1M7JRX2"/>
<dbReference type="PROSITE" id="PS51257">
    <property type="entry name" value="PROKAR_LIPOPROTEIN"/>
    <property type="match status" value="1"/>
</dbReference>
<accession>A0A1M7JRX2</accession>
<proteinExistence type="predicted"/>
<dbReference type="Pfam" id="PF13306">
    <property type="entry name" value="LRR_5"/>
    <property type="match status" value="1"/>
</dbReference>
<evidence type="ECO:0000256" key="1">
    <source>
        <dbReference type="SAM" id="MobiDB-lite"/>
    </source>
</evidence>
<reference evidence="3 4" key="1">
    <citation type="submission" date="2016-11" db="EMBL/GenBank/DDBJ databases">
        <authorList>
            <person name="Jaros S."/>
            <person name="Januszkiewicz K."/>
            <person name="Wedrychowicz H."/>
        </authorList>
    </citation>
    <scope>NUCLEOTIDE SEQUENCE [LARGE SCALE GENOMIC DNA]</scope>
    <source>
        <strain evidence="3 4">Y1</strain>
    </source>
</reference>
<sequence>MKKALFSALALSLAVTVSSCGLIGEKREKKSEEKSVAETTKSTEKQTETTEALDYEKFIEEEKSAVGIEDMILEKRASIKPDDNGFIIEDGILYDYVGTEPKVIIPDGVEKIVFHAFWSNDVIEAVYIPSSVKSIEDSTFFSCPNLKFVQIDEGLETIGVTAFTVCESLKDANLPESLTKIEFPSFVSSEGCTIHAPVGSYAEKYAEGRRLKYDNTYVEYANQ</sequence>
<dbReference type="GeneID" id="42539303"/>
<name>A0A1M7JRX2_RUMFL</name>
<dbReference type="InterPro" id="IPR032675">
    <property type="entry name" value="LRR_dom_sf"/>
</dbReference>